<dbReference type="EMBL" id="JRES01000438">
    <property type="protein sequence ID" value="KNC31172.1"/>
    <property type="molecule type" value="Genomic_DNA"/>
</dbReference>
<protein>
    <recommendedName>
        <fullName evidence="11">General transcription factor IIH subunit 3</fullName>
    </recommendedName>
    <alternativeName>
        <fullName evidence="11">General transcription factor IIH polypeptide 3</fullName>
    </alternativeName>
</protein>
<evidence type="ECO:0000256" key="11">
    <source>
        <dbReference type="RuleBase" id="RU368090"/>
    </source>
</evidence>
<keyword evidence="10 11" id="KW-0539">Nucleus</keyword>
<evidence type="ECO:0000256" key="8">
    <source>
        <dbReference type="ARBA" id="ARBA00023163"/>
    </source>
</evidence>
<evidence type="ECO:0000313" key="12">
    <source>
        <dbReference type="EMBL" id="KNC31172.1"/>
    </source>
</evidence>
<comment type="subcellular location">
    <subcellularLocation>
        <location evidence="1 11">Nucleus</location>
    </subcellularLocation>
</comment>
<dbReference type="Pfam" id="PF03850">
    <property type="entry name" value="Tfb4"/>
    <property type="match status" value="1"/>
</dbReference>
<evidence type="ECO:0000256" key="3">
    <source>
        <dbReference type="ARBA" id="ARBA00022723"/>
    </source>
</evidence>
<name>A0A0L0CG27_LUCCU</name>
<dbReference type="OrthoDB" id="17307at2759"/>
<dbReference type="GO" id="GO:0006355">
    <property type="term" value="P:regulation of DNA-templated transcription"/>
    <property type="evidence" value="ECO:0007669"/>
    <property type="project" value="InterPro"/>
</dbReference>
<evidence type="ECO:0000256" key="10">
    <source>
        <dbReference type="ARBA" id="ARBA00023242"/>
    </source>
</evidence>
<dbReference type="Gene3D" id="3.40.50.410">
    <property type="entry name" value="von Willebrand factor, type A domain"/>
    <property type="match status" value="1"/>
</dbReference>
<dbReference type="GO" id="GO:0008270">
    <property type="term" value="F:zinc ion binding"/>
    <property type="evidence" value="ECO:0007669"/>
    <property type="project" value="UniProtKB-KW"/>
</dbReference>
<accession>A0A0L0CG27</accession>
<dbReference type="GO" id="GO:0000439">
    <property type="term" value="C:transcription factor TFIIH core complex"/>
    <property type="evidence" value="ECO:0007669"/>
    <property type="project" value="UniProtKB-UniRule"/>
</dbReference>
<keyword evidence="6 11" id="KW-0862">Zinc</keyword>
<gene>
    <name evidence="12" type="ORF">FF38_14271</name>
</gene>
<dbReference type="PANTHER" id="PTHR12831:SF0">
    <property type="entry name" value="GENERAL TRANSCRIPTION FACTOR IIH SUBUNIT 3"/>
    <property type="match status" value="1"/>
</dbReference>
<evidence type="ECO:0000256" key="6">
    <source>
        <dbReference type="ARBA" id="ARBA00022833"/>
    </source>
</evidence>
<dbReference type="GO" id="GO:0006289">
    <property type="term" value="P:nucleotide-excision repair"/>
    <property type="evidence" value="ECO:0007669"/>
    <property type="project" value="UniProtKB-UniRule"/>
</dbReference>
<dbReference type="Proteomes" id="UP000037069">
    <property type="component" value="Unassembled WGS sequence"/>
</dbReference>
<evidence type="ECO:0000313" key="13">
    <source>
        <dbReference type="Proteomes" id="UP000037069"/>
    </source>
</evidence>
<dbReference type="AlphaFoldDB" id="A0A0L0CG27"/>
<dbReference type="GO" id="GO:0005675">
    <property type="term" value="C:transcription factor TFIIH holo complex"/>
    <property type="evidence" value="ECO:0007669"/>
    <property type="project" value="UniProtKB-UniRule"/>
</dbReference>
<keyword evidence="7 11" id="KW-0805">Transcription regulation</keyword>
<keyword evidence="13" id="KW-1185">Reference proteome</keyword>
<comment type="function">
    <text evidence="11">Component of the general transcription and DNA repair factor IIH (TFIIH) core complex, which is involved in general and transcription-coupled nucleotide excision repair (NER) of damaged DNA and, when complexed to CAK, in RNA transcription by RNA polymerase II. In NER, TFIIH acts by opening DNA around the lesion to allow the excision of the damaged oligonucleotide and its replacement by a new DNA fragment. In transcription, TFIIH has an essential role in transcription initiation. When the pre-initiation complex (PIC) has been established, TFIIH is required for promoter opening and promoter escape. Phosphorylation of the C-terminal tail (CTD) of the largest subunit of RNA polymerase II by the kinase module CAK controls the initiation of transcription.</text>
</comment>
<reference evidence="12 13" key="1">
    <citation type="journal article" date="2015" name="Nat. Commun.">
        <title>Lucilia cuprina genome unlocks parasitic fly biology to underpin future interventions.</title>
        <authorList>
            <person name="Anstead C.A."/>
            <person name="Korhonen P.K."/>
            <person name="Young N.D."/>
            <person name="Hall R.S."/>
            <person name="Jex A.R."/>
            <person name="Murali S.C."/>
            <person name="Hughes D.S."/>
            <person name="Lee S.F."/>
            <person name="Perry T."/>
            <person name="Stroehlein A.J."/>
            <person name="Ansell B.R."/>
            <person name="Breugelmans B."/>
            <person name="Hofmann A."/>
            <person name="Qu J."/>
            <person name="Dugan S."/>
            <person name="Lee S.L."/>
            <person name="Chao H."/>
            <person name="Dinh H."/>
            <person name="Han Y."/>
            <person name="Doddapaneni H.V."/>
            <person name="Worley K.C."/>
            <person name="Muzny D.M."/>
            <person name="Ioannidis P."/>
            <person name="Waterhouse R.M."/>
            <person name="Zdobnov E.M."/>
            <person name="James P.J."/>
            <person name="Bagnall N.H."/>
            <person name="Kotze A.C."/>
            <person name="Gibbs R.A."/>
            <person name="Richards S."/>
            <person name="Batterham P."/>
            <person name="Gasser R.B."/>
        </authorList>
    </citation>
    <scope>NUCLEOTIDE SEQUENCE [LARGE SCALE GENOMIC DNA]</scope>
    <source>
        <strain evidence="12 13">LS</strain>
        <tissue evidence="12">Full body</tissue>
    </source>
</reference>
<keyword evidence="9 11" id="KW-0234">DNA repair</keyword>
<evidence type="ECO:0000256" key="5">
    <source>
        <dbReference type="ARBA" id="ARBA00022771"/>
    </source>
</evidence>
<evidence type="ECO:0000256" key="2">
    <source>
        <dbReference type="ARBA" id="ARBA00005273"/>
    </source>
</evidence>
<evidence type="ECO:0000256" key="9">
    <source>
        <dbReference type="ARBA" id="ARBA00023204"/>
    </source>
</evidence>
<dbReference type="STRING" id="7375.A0A0L0CG27"/>
<dbReference type="InterPro" id="IPR004600">
    <property type="entry name" value="TFIIH_Tfb4/GTF2H3"/>
</dbReference>
<keyword evidence="8 11" id="KW-0804">Transcription</keyword>
<evidence type="ECO:0000256" key="1">
    <source>
        <dbReference type="ARBA" id="ARBA00004123"/>
    </source>
</evidence>
<dbReference type="PANTHER" id="PTHR12831">
    <property type="entry name" value="TRANSCRIPTION INITIATION FACTOR IIH TFIIH , POLYPEPTIDE 3-RELATED"/>
    <property type="match status" value="1"/>
</dbReference>
<comment type="subunit">
    <text evidence="11">Part of a TFIID-containing RNA polymerase II pre-initiation complex that is composed of TBP and at least GTF2A1, GTF2A2, GTF2E1, GTF2E2, GTF2F1, GTF2H2, GTF2H3, GTF2H4, GTF2H5, GTF2B, TCEA1, ERCC2, ERCC3, TAF1, TAF2, TAF3, TAF4, TAF5, TAF6, TAF7, TAF8, TAF9, TAF10, TAF11, TAF12 and TAF13. Component of the 7-subunit TFIIH core complex composed of XPB/ERCC3, XPD/ERCC2, GTF2H1, GTF2H2, GTF2H3, GTF2H4 and GTF2H5, which is active in NER. The core complex associates with the 3-subunit CDK-activating kinase (CAK) module composed of CCNH/cyclin H, CDK7 and MNAT1 to form the 10-subunit holoenzyme (holo-TFIIH) active in transcription. Interacts with RARA; the interaction requires prior phosphorylation of RARA on 'Ser-369' which then enhances interaction of RARA with CDK7.</text>
</comment>
<sequence length="296" mass="33044">MMDNKPVVDSEDLNSVSLLVIVVDTNPSQRIVRQNPENLSQCLDAIVAFGNAHLMQKAQNKLAVISCHHHATDFLYPMPVKQLEVRQVDGQYEAFSLVEKTVKQRLSHIITNAPKISQPTESLLAGSMSMALCYISRIQRNSAAGVKIHSRILVLTGSNECASQYMTYMNVFFTAQKLGIVLDVCALDKSLSLLQQGCDITGGQYLRLTQLDGLLQYLLWVFLPDPQMRQKLVLPPPTKVDYRAACFCHRELIDIGYVCSVCLSIFCKFSPICTTCHTVFKVPGPLPTKPKKKKKV</sequence>
<evidence type="ECO:0000256" key="7">
    <source>
        <dbReference type="ARBA" id="ARBA00023015"/>
    </source>
</evidence>
<dbReference type="FunFam" id="3.40.50.410:FF:000076">
    <property type="entry name" value="general transcription factor IIH subunit 3"/>
    <property type="match status" value="1"/>
</dbReference>
<dbReference type="OMA" id="QGCDITS"/>
<dbReference type="InterPro" id="IPR036465">
    <property type="entry name" value="vWFA_dom_sf"/>
</dbReference>
<comment type="caution">
    <text evidence="12">The sequence shown here is derived from an EMBL/GenBank/DDBJ whole genome shotgun (WGS) entry which is preliminary data.</text>
</comment>
<evidence type="ECO:0000256" key="4">
    <source>
        <dbReference type="ARBA" id="ARBA00022763"/>
    </source>
</evidence>
<organism evidence="12 13">
    <name type="scientific">Lucilia cuprina</name>
    <name type="common">Green bottle fly</name>
    <name type="synonym">Australian sheep blowfly</name>
    <dbReference type="NCBI Taxonomy" id="7375"/>
    <lineage>
        <taxon>Eukaryota</taxon>
        <taxon>Metazoa</taxon>
        <taxon>Ecdysozoa</taxon>
        <taxon>Arthropoda</taxon>
        <taxon>Hexapoda</taxon>
        <taxon>Insecta</taxon>
        <taxon>Pterygota</taxon>
        <taxon>Neoptera</taxon>
        <taxon>Endopterygota</taxon>
        <taxon>Diptera</taxon>
        <taxon>Brachycera</taxon>
        <taxon>Muscomorpha</taxon>
        <taxon>Oestroidea</taxon>
        <taxon>Calliphoridae</taxon>
        <taxon>Luciliinae</taxon>
        <taxon>Lucilia</taxon>
    </lineage>
</organism>
<comment type="similarity">
    <text evidence="2 11">Belongs to the TFB4 family.</text>
</comment>
<keyword evidence="3 11" id="KW-0479">Metal-binding</keyword>
<keyword evidence="5 11" id="KW-0863">Zinc-finger</keyword>
<proteinExistence type="inferred from homology"/>
<keyword evidence="4 11" id="KW-0227">DNA damage</keyword>